<dbReference type="InterPro" id="IPR000477">
    <property type="entry name" value="RT_dom"/>
</dbReference>
<keyword evidence="3" id="KW-1185">Reference proteome</keyword>
<proteinExistence type="predicted"/>
<evidence type="ECO:0000259" key="1">
    <source>
        <dbReference type="Pfam" id="PF00078"/>
    </source>
</evidence>
<protein>
    <recommendedName>
        <fullName evidence="1">Reverse transcriptase domain-containing protein</fullName>
    </recommendedName>
</protein>
<feature type="domain" description="Reverse transcriptase" evidence="1">
    <location>
        <begin position="67"/>
        <end position="157"/>
    </location>
</feature>
<accession>A0AAD8IYD1</accession>
<reference evidence="2" key="1">
    <citation type="submission" date="2023-02" db="EMBL/GenBank/DDBJ databases">
        <title>Genome of toxic invasive species Heracleum sosnowskyi carries increased number of genes despite the absence of recent whole-genome duplications.</title>
        <authorList>
            <person name="Schelkunov M."/>
            <person name="Shtratnikova V."/>
            <person name="Makarenko M."/>
            <person name="Klepikova A."/>
            <person name="Omelchenko D."/>
            <person name="Novikova G."/>
            <person name="Obukhova E."/>
            <person name="Bogdanov V."/>
            <person name="Penin A."/>
            <person name="Logacheva M."/>
        </authorList>
    </citation>
    <scope>NUCLEOTIDE SEQUENCE</scope>
    <source>
        <strain evidence="2">Hsosn_3</strain>
        <tissue evidence="2">Leaf</tissue>
    </source>
</reference>
<dbReference type="SUPFAM" id="SSF56672">
    <property type="entry name" value="DNA/RNA polymerases"/>
    <property type="match status" value="1"/>
</dbReference>
<dbReference type="InterPro" id="IPR053134">
    <property type="entry name" value="RNA-dir_DNA_polymerase"/>
</dbReference>
<evidence type="ECO:0000313" key="2">
    <source>
        <dbReference type="EMBL" id="KAK1393464.1"/>
    </source>
</evidence>
<dbReference type="InterPro" id="IPR043502">
    <property type="entry name" value="DNA/RNA_pol_sf"/>
</dbReference>
<dbReference type="Pfam" id="PF00078">
    <property type="entry name" value="RVT_1"/>
    <property type="match status" value="1"/>
</dbReference>
<dbReference type="Gene3D" id="3.30.70.270">
    <property type="match status" value="1"/>
</dbReference>
<evidence type="ECO:0000313" key="3">
    <source>
        <dbReference type="Proteomes" id="UP001237642"/>
    </source>
</evidence>
<dbReference type="AlphaFoldDB" id="A0AAD8IYD1"/>
<dbReference type="CDD" id="cd01647">
    <property type="entry name" value="RT_LTR"/>
    <property type="match status" value="1"/>
</dbReference>
<dbReference type="PANTHER" id="PTHR24559">
    <property type="entry name" value="TRANSPOSON TY3-I GAG-POL POLYPROTEIN"/>
    <property type="match status" value="1"/>
</dbReference>
<dbReference type="PANTHER" id="PTHR24559:SF444">
    <property type="entry name" value="REVERSE TRANSCRIPTASE DOMAIN-CONTAINING PROTEIN"/>
    <property type="match status" value="1"/>
</dbReference>
<comment type="caution">
    <text evidence="2">The sequence shown here is derived from an EMBL/GenBank/DDBJ whole genome shotgun (WGS) entry which is preliminary data.</text>
</comment>
<dbReference type="Proteomes" id="UP001237642">
    <property type="component" value="Unassembled WGS sequence"/>
</dbReference>
<dbReference type="EMBL" id="JAUIZM010000003">
    <property type="protein sequence ID" value="KAK1393464.1"/>
    <property type="molecule type" value="Genomic_DNA"/>
</dbReference>
<gene>
    <name evidence="2" type="ORF">POM88_012520</name>
</gene>
<dbReference type="InterPro" id="IPR043128">
    <property type="entry name" value="Rev_trsase/Diguanyl_cyclase"/>
</dbReference>
<sequence>MDTKREVPSIQNIPIVNELKDVFPEDLPGLLPAREIEFAIELAPRTAPVSKAPYRLAPVDMKKFVTQLFGHYEFLVMSFGLTNALAASMDLMNRVFKKYLDKCVIVTSTIFWFTSRTKEEHVERLRIVLEALMREKLYAKFLKCEFWLREVQFLGHMVNSEEVLVDPANIKAVSNWERPTTPTELKLIKDYDGGILYHPGKANVVADALSRRDLR</sequence>
<name>A0AAD8IYD1_9APIA</name>
<organism evidence="2 3">
    <name type="scientific">Heracleum sosnowskyi</name>
    <dbReference type="NCBI Taxonomy" id="360622"/>
    <lineage>
        <taxon>Eukaryota</taxon>
        <taxon>Viridiplantae</taxon>
        <taxon>Streptophyta</taxon>
        <taxon>Embryophyta</taxon>
        <taxon>Tracheophyta</taxon>
        <taxon>Spermatophyta</taxon>
        <taxon>Magnoliopsida</taxon>
        <taxon>eudicotyledons</taxon>
        <taxon>Gunneridae</taxon>
        <taxon>Pentapetalae</taxon>
        <taxon>asterids</taxon>
        <taxon>campanulids</taxon>
        <taxon>Apiales</taxon>
        <taxon>Apiaceae</taxon>
        <taxon>Apioideae</taxon>
        <taxon>apioid superclade</taxon>
        <taxon>Tordylieae</taxon>
        <taxon>Tordyliinae</taxon>
        <taxon>Heracleum</taxon>
    </lineage>
</organism>
<reference evidence="2" key="2">
    <citation type="submission" date="2023-05" db="EMBL/GenBank/DDBJ databases">
        <authorList>
            <person name="Schelkunov M.I."/>
        </authorList>
    </citation>
    <scope>NUCLEOTIDE SEQUENCE</scope>
    <source>
        <strain evidence="2">Hsosn_3</strain>
        <tissue evidence="2">Leaf</tissue>
    </source>
</reference>